<reference evidence="1" key="1">
    <citation type="submission" date="2020-11" db="EMBL/GenBank/DDBJ databases">
        <title>Nocardioides cynanchi sp. nov., isolated from soil of rhizosphere of Cynanchum wilfordii.</title>
        <authorList>
            <person name="Lee J.-S."/>
            <person name="Suh M.K."/>
            <person name="Kim J.-S."/>
        </authorList>
    </citation>
    <scope>NUCLEOTIDE SEQUENCE</scope>
    <source>
        <strain evidence="1">KCTC 19276</strain>
    </source>
</reference>
<proteinExistence type="predicted"/>
<dbReference type="InterPro" id="IPR036102">
    <property type="entry name" value="OsmC/Ohrsf"/>
</dbReference>
<dbReference type="EMBL" id="JADKPO010000004">
    <property type="protein sequence ID" value="MBF4767026.1"/>
    <property type="molecule type" value="Genomic_DNA"/>
</dbReference>
<dbReference type="PANTHER" id="PTHR35368:SF1">
    <property type="entry name" value="HYDROPEROXIDE REDUCTASE"/>
    <property type="match status" value="1"/>
</dbReference>
<dbReference type="InterPro" id="IPR003718">
    <property type="entry name" value="OsmC/Ohr_fam"/>
</dbReference>
<dbReference type="RefSeq" id="WP_194695176.1">
    <property type="nucleotide sequence ID" value="NZ_JADKPO010000004.1"/>
</dbReference>
<name>A0A930VJY8_9ACTN</name>
<organism evidence="1 2">
    <name type="scientific">Nocardioides agariphilus</name>
    <dbReference type="NCBI Taxonomy" id="433664"/>
    <lineage>
        <taxon>Bacteria</taxon>
        <taxon>Bacillati</taxon>
        <taxon>Actinomycetota</taxon>
        <taxon>Actinomycetes</taxon>
        <taxon>Propionibacteriales</taxon>
        <taxon>Nocardioidaceae</taxon>
        <taxon>Nocardioides</taxon>
    </lineage>
</organism>
<protein>
    <submittedName>
        <fullName evidence="1">OsmC family protein</fullName>
    </submittedName>
</protein>
<keyword evidence="2" id="KW-1185">Reference proteome</keyword>
<dbReference type="SUPFAM" id="SSF82784">
    <property type="entry name" value="OsmC-like"/>
    <property type="match status" value="1"/>
</dbReference>
<comment type="caution">
    <text evidence="1">The sequence shown here is derived from an EMBL/GenBank/DDBJ whole genome shotgun (WGS) entry which is preliminary data.</text>
</comment>
<dbReference type="Pfam" id="PF02566">
    <property type="entry name" value="OsmC"/>
    <property type="match status" value="1"/>
</dbReference>
<accession>A0A930VJY8</accession>
<dbReference type="AlphaFoldDB" id="A0A930VJY8"/>
<dbReference type="PANTHER" id="PTHR35368">
    <property type="entry name" value="HYDROPEROXIDE REDUCTASE"/>
    <property type="match status" value="1"/>
</dbReference>
<sequence>MTSTTERGTVNGVDVDTLFATIDAVRSQPELAQFRFRALNEWVSGTHSLGRFPGFYGAGQEHLHAVPGAGATVIAADHPAVLVGKDNGPTPAELLLNALASCLMAGLGNIAAARGVELSGVTCRVEGDIDLRGILGIDSSVRNGFSDIRVVFEVEGDGDAEQLAALVAQSQARSAVFDVLTNGTAVTVEVAR</sequence>
<gene>
    <name evidence="1" type="ORF">ISU10_04515</name>
</gene>
<dbReference type="InterPro" id="IPR052924">
    <property type="entry name" value="OsmC/Ohr_hydroprdx_reductase"/>
</dbReference>
<dbReference type="Proteomes" id="UP000660668">
    <property type="component" value="Unassembled WGS sequence"/>
</dbReference>
<dbReference type="Gene3D" id="3.30.300.20">
    <property type="match status" value="1"/>
</dbReference>
<evidence type="ECO:0000313" key="2">
    <source>
        <dbReference type="Proteomes" id="UP000660668"/>
    </source>
</evidence>
<dbReference type="InterPro" id="IPR015946">
    <property type="entry name" value="KH_dom-like_a/b"/>
</dbReference>
<evidence type="ECO:0000313" key="1">
    <source>
        <dbReference type="EMBL" id="MBF4767026.1"/>
    </source>
</evidence>